<dbReference type="Pfam" id="PF00329">
    <property type="entry name" value="Complex1_30kDa"/>
    <property type="match status" value="1"/>
</dbReference>
<protein>
    <submittedName>
        <fullName evidence="3">NADH dehydrogenase subunit 9</fullName>
    </submittedName>
</protein>
<dbReference type="GeneID" id="30683876"/>
<feature type="domain" description="NADH:ubiquinone oxidoreductase 30kDa subunit" evidence="2">
    <location>
        <begin position="28"/>
        <end position="146"/>
    </location>
</feature>
<dbReference type="InterPro" id="IPR037232">
    <property type="entry name" value="NADH_quin_OxRdtase_su_C/D-like"/>
</dbReference>
<evidence type="ECO:0000313" key="3">
    <source>
        <dbReference type="EMBL" id="API83104.1"/>
    </source>
</evidence>
<sequence length="184" mass="22182">VILTCESIFRIIPIIRFELYNKESSFLVPTNLINEILRIFKHHFLYQFKVLTCISGVDYPENLYRFQVVYELLSLKYNSRLRFKVLVDELTPIETVENVFCASTWWEAEIWDMFGVFFSNQYNLTRLLTDYGFQGHPLRKDFPLTGFLEARFNFPKNRVAYENLELAQEYRVFEYLSPWENHTK</sequence>
<dbReference type="GO" id="GO:0008137">
    <property type="term" value="F:NADH dehydrogenase (ubiquinone) activity"/>
    <property type="evidence" value="ECO:0007669"/>
    <property type="project" value="InterPro"/>
</dbReference>
<accession>A0A1L4BMB7</accession>
<dbReference type="SUPFAM" id="SSF143243">
    <property type="entry name" value="Nqo5-like"/>
    <property type="match status" value="1"/>
</dbReference>
<comment type="similarity">
    <text evidence="1">Belongs to the complex I 30 kDa subunit family.</text>
</comment>
<dbReference type="EMBL" id="KX889125">
    <property type="protein sequence ID" value="API83104.1"/>
    <property type="molecule type" value="Genomic_DNA"/>
</dbReference>
<dbReference type="PANTHER" id="PTHR10884:SF14">
    <property type="entry name" value="NADH DEHYDROGENASE [UBIQUINONE] IRON-SULFUR PROTEIN 3, MITOCHONDRIAL"/>
    <property type="match status" value="1"/>
</dbReference>
<reference evidence="3" key="1">
    <citation type="submission" date="2016-09" db="EMBL/GenBank/DDBJ databases">
        <title>The complete mitochondrial genome of the stalk-forming diatom Didymosphenia geminata.</title>
        <authorList>
            <person name="Aunins A.W."/>
            <person name="King T.L."/>
            <person name="Hamilton D."/>
        </authorList>
    </citation>
    <scope>NUCLEOTIDE SEQUENCE</scope>
</reference>
<name>A0A1L4BMB7_9STRA</name>
<geneLocation type="mitochondrion" evidence="3"/>
<dbReference type="PANTHER" id="PTHR10884">
    <property type="entry name" value="NADH DEHYDROGENASE UBIQUINONE IRON-SULFUR PROTEIN 3"/>
    <property type="match status" value="1"/>
</dbReference>
<evidence type="ECO:0000259" key="2">
    <source>
        <dbReference type="Pfam" id="PF00329"/>
    </source>
</evidence>
<gene>
    <name evidence="3" type="primary">nad9</name>
</gene>
<dbReference type="InterPro" id="IPR001268">
    <property type="entry name" value="NADH_UbQ_OxRdtase_30kDa_su"/>
</dbReference>
<dbReference type="Gene3D" id="3.30.460.80">
    <property type="entry name" value="NADH:ubiquinone oxidoreductase, 30kDa subunit"/>
    <property type="match status" value="1"/>
</dbReference>
<organism evidence="3">
    <name type="scientific">Didymosphenia geminata</name>
    <name type="common">rock snot</name>
    <dbReference type="NCBI Taxonomy" id="1115533"/>
    <lineage>
        <taxon>Eukaryota</taxon>
        <taxon>Sar</taxon>
        <taxon>Stramenopiles</taxon>
        <taxon>Ochrophyta</taxon>
        <taxon>Bacillariophyta</taxon>
        <taxon>Bacillariophyceae</taxon>
        <taxon>Bacillariophycidae</taxon>
        <taxon>Cymbellales</taxon>
        <taxon>Gomphonemataceae</taxon>
        <taxon>Didymosphenia</taxon>
    </lineage>
</organism>
<evidence type="ECO:0000256" key="1">
    <source>
        <dbReference type="ARBA" id="ARBA00007569"/>
    </source>
</evidence>
<dbReference type="RefSeq" id="YP_009329913.1">
    <property type="nucleotide sequence ID" value="NC_032171.1"/>
</dbReference>
<dbReference type="AlphaFoldDB" id="A0A1L4BMB7"/>
<keyword evidence="3" id="KW-0496">Mitochondrion</keyword>
<feature type="non-terminal residue" evidence="3">
    <location>
        <position position="1"/>
    </location>
</feature>
<proteinExistence type="inferred from homology"/>